<dbReference type="AlphaFoldDB" id="A0AA36IQS3"/>
<dbReference type="InterPro" id="IPR000782">
    <property type="entry name" value="FAS1_domain"/>
</dbReference>
<keyword evidence="3" id="KW-1185">Reference proteome</keyword>
<dbReference type="Pfam" id="PF02469">
    <property type="entry name" value="Fasciclin"/>
    <property type="match status" value="1"/>
</dbReference>
<dbReference type="Proteomes" id="UP001178507">
    <property type="component" value="Unassembled WGS sequence"/>
</dbReference>
<accession>A0AA36IQS3</accession>
<dbReference type="InterPro" id="IPR036378">
    <property type="entry name" value="FAS1_dom_sf"/>
</dbReference>
<comment type="caution">
    <text evidence="2">The sequence shown here is derived from an EMBL/GenBank/DDBJ whole genome shotgun (WGS) entry which is preliminary data.</text>
</comment>
<reference evidence="2" key="1">
    <citation type="submission" date="2023-08" db="EMBL/GenBank/DDBJ databases">
        <authorList>
            <person name="Chen Y."/>
            <person name="Shah S."/>
            <person name="Dougan E. K."/>
            <person name="Thang M."/>
            <person name="Chan C."/>
        </authorList>
    </citation>
    <scope>NUCLEOTIDE SEQUENCE</scope>
</reference>
<evidence type="ECO:0000259" key="1">
    <source>
        <dbReference type="PROSITE" id="PS50213"/>
    </source>
</evidence>
<gene>
    <name evidence="2" type="ORF">EVOR1521_LOCUS17035</name>
</gene>
<dbReference type="FunFam" id="2.30.180.10:FF:000019">
    <property type="entry name" value="Cell surface lipoprotein"/>
    <property type="match status" value="1"/>
</dbReference>
<dbReference type="PANTHER" id="PTHR10900:SF77">
    <property type="entry name" value="FI19380P1"/>
    <property type="match status" value="1"/>
</dbReference>
<dbReference type="SUPFAM" id="SSF82153">
    <property type="entry name" value="FAS1 domain"/>
    <property type="match status" value="1"/>
</dbReference>
<evidence type="ECO:0000313" key="2">
    <source>
        <dbReference type="EMBL" id="CAJ1391771.1"/>
    </source>
</evidence>
<dbReference type="GO" id="GO:0005615">
    <property type="term" value="C:extracellular space"/>
    <property type="evidence" value="ECO:0007669"/>
    <property type="project" value="TreeGrafter"/>
</dbReference>
<name>A0AA36IQS3_9DINO</name>
<dbReference type="PANTHER" id="PTHR10900">
    <property type="entry name" value="PERIOSTIN-RELATED"/>
    <property type="match status" value="1"/>
</dbReference>
<dbReference type="Gene3D" id="2.30.180.10">
    <property type="entry name" value="FAS1 domain"/>
    <property type="match status" value="1"/>
</dbReference>
<feature type="domain" description="FAS1" evidence="1">
    <location>
        <begin position="28"/>
        <end position="158"/>
    </location>
</feature>
<proteinExistence type="predicted"/>
<dbReference type="PROSITE" id="PS50213">
    <property type="entry name" value="FAS1"/>
    <property type="match status" value="1"/>
</dbReference>
<sequence>MTIIKTAIAAIAATGIMTGAALAGGMGAKDIVDTAAANDDFETLVAAVQAAGLVETLKGEGPFTVFAPTDEAFAAIGTTVEELLKPENKDALTAVLTYHVVAGKVMSTDLVDDASVATVQGQNITIDLDNGAMVNDANVVTADIETSNGVIHVIDKVIVPEGIM</sequence>
<protein>
    <recommendedName>
        <fullName evidence="1">FAS1 domain-containing protein</fullName>
    </recommendedName>
</protein>
<organism evidence="2 3">
    <name type="scientific">Effrenium voratum</name>
    <dbReference type="NCBI Taxonomy" id="2562239"/>
    <lineage>
        <taxon>Eukaryota</taxon>
        <taxon>Sar</taxon>
        <taxon>Alveolata</taxon>
        <taxon>Dinophyceae</taxon>
        <taxon>Suessiales</taxon>
        <taxon>Symbiodiniaceae</taxon>
        <taxon>Effrenium</taxon>
    </lineage>
</organism>
<dbReference type="SMART" id="SM00554">
    <property type="entry name" value="FAS1"/>
    <property type="match status" value="1"/>
</dbReference>
<dbReference type="InterPro" id="IPR050904">
    <property type="entry name" value="Adhesion/Biosynth-related"/>
</dbReference>
<evidence type="ECO:0000313" key="3">
    <source>
        <dbReference type="Proteomes" id="UP001178507"/>
    </source>
</evidence>
<dbReference type="EMBL" id="CAUJNA010002223">
    <property type="protein sequence ID" value="CAJ1391771.1"/>
    <property type="molecule type" value="Genomic_DNA"/>
</dbReference>